<dbReference type="PROSITE" id="PS51257">
    <property type="entry name" value="PROKAR_LIPOPROTEIN"/>
    <property type="match status" value="1"/>
</dbReference>
<keyword evidence="3" id="KW-0479">Metal-binding</keyword>
<dbReference type="GO" id="GO:0046872">
    <property type="term" value="F:metal ion binding"/>
    <property type="evidence" value="ECO:0007669"/>
    <property type="project" value="UniProtKB-KW"/>
</dbReference>
<dbReference type="InterPro" id="IPR050492">
    <property type="entry name" value="Bact_metal-bind_prot9"/>
</dbReference>
<dbReference type="PANTHER" id="PTHR42953:SF1">
    <property type="entry name" value="METAL-BINDING PROTEIN HI_0362-RELATED"/>
    <property type="match status" value="1"/>
</dbReference>
<dbReference type="Pfam" id="PF01297">
    <property type="entry name" value="ZnuA"/>
    <property type="match status" value="1"/>
</dbReference>
<gene>
    <name evidence="5" type="ORF">UFOPK2131_00791</name>
</gene>
<dbReference type="EMBL" id="CAEZVT010000105">
    <property type="protein sequence ID" value="CAB4639068.1"/>
    <property type="molecule type" value="Genomic_DNA"/>
</dbReference>
<comment type="subcellular location">
    <subcellularLocation>
        <location evidence="1">Cell envelope</location>
    </subcellularLocation>
</comment>
<dbReference type="PRINTS" id="PR00690">
    <property type="entry name" value="ADHESNFAMILY"/>
</dbReference>
<evidence type="ECO:0000256" key="3">
    <source>
        <dbReference type="ARBA" id="ARBA00022723"/>
    </source>
</evidence>
<dbReference type="SUPFAM" id="SSF53807">
    <property type="entry name" value="Helical backbone' metal receptor"/>
    <property type="match status" value="1"/>
</dbReference>
<dbReference type="AlphaFoldDB" id="A0A6J6JRL9"/>
<protein>
    <submittedName>
        <fullName evidence="5">Unannotated protein</fullName>
    </submittedName>
</protein>
<dbReference type="InterPro" id="IPR006128">
    <property type="entry name" value="Lipoprotein_PsaA-like"/>
</dbReference>
<dbReference type="GO" id="GO:0030313">
    <property type="term" value="C:cell envelope"/>
    <property type="evidence" value="ECO:0007669"/>
    <property type="project" value="UniProtKB-SubCell"/>
</dbReference>
<evidence type="ECO:0000256" key="2">
    <source>
        <dbReference type="ARBA" id="ARBA00022448"/>
    </source>
</evidence>
<evidence type="ECO:0000256" key="4">
    <source>
        <dbReference type="ARBA" id="ARBA00022729"/>
    </source>
</evidence>
<dbReference type="PANTHER" id="PTHR42953">
    <property type="entry name" value="HIGH-AFFINITY ZINC UPTAKE SYSTEM PROTEIN ZNUA-RELATED"/>
    <property type="match status" value="1"/>
</dbReference>
<reference evidence="5" key="1">
    <citation type="submission" date="2020-05" db="EMBL/GenBank/DDBJ databases">
        <authorList>
            <person name="Chiriac C."/>
            <person name="Salcher M."/>
            <person name="Ghai R."/>
            <person name="Kavagutti S V."/>
        </authorList>
    </citation>
    <scope>NUCLEOTIDE SEQUENCE</scope>
</reference>
<dbReference type="GO" id="GO:0007155">
    <property type="term" value="P:cell adhesion"/>
    <property type="evidence" value="ECO:0007669"/>
    <property type="project" value="InterPro"/>
</dbReference>
<evidence type="ECO:0000313" key="5">
    <source>
        <dbReference type="EMBL" id="CAB4639068.1"/>
    </source>
</evidence>
<accession>A0A6J6JRL9</accession>
<organism evidence="5">
    <name type="scientific">freshwater metagenome</name>
    <dbReference type="NCBI Taxonomy" id="449393"/>
    <lineage>
        <taxon>unclassified sequences</taxon>
        <taxon>metagenomes</taxon>
        <taxon>ecological metagenomes</taxon>
    </lineage>
</organism>
<sequence length="328" mass="35489">MTIILSKPIVGLMKTKILSIALATSIALTGCAQSTPEVQPTQEPFTGITVVASTNVWGDIAKSIGGDRVQVVSIIENFAQDPHSYEASARDQLAVNDADLIVANGGGYDSFIDTLAKSAGNENIVYAYLPDELAKEDQAAKEDDGHDHDHDHDHAEGNEHVWYDFHVVEDFANRLAGALAALDSEYSSDYSDNLIDFQGEIEILEDRIAAVSGKYSGASFVASEPVANYLLIEMGLEDLTPKSFSQAIEEELDVSPKDLLEIQKLLKSKSVDVFVVNPQTGSVQIDGLVSLAKQNGVSVVELSELLPAGSRYYDWMDLNIANLEAALR</sequence>
<name>A0A6J6JRL9_9ZZZZ</name>
<dbReference type="Gene3D" id="3.40.50.1980">
    <property type="entry name" value="Nitrogenase molybdenum iron protein domain"/>
    <property type="match status" value="2"/>
</dbReference>
<keyword evidence="4" id="KW-0732">Signal</keyword>
<proteinExistence type="predicted"/>
<dbReference type="GO" id="GO:0030001">
    <property type="term" value="P:metal ion transport"/>
    <property type="evidence" value="ECO:0007669"/>
    <property type="project" value="InterPro"/>
</dbReference>
<evidence type="ECO:0000256" key="1">
    <source>
        <dbReference type="ARBA" id="ARBA00004196"/>
    </source>
</evidence>
<keyword evidence="2" id="KW-0813">Transport</keyword>
<dbReference type="InterPro" id="IPR006127">
    <property type="entry name" value="ZnuA-like"/>
</dbReference>